<proteinExistence type="predicted"/>
<dbReference type="PaxDb" id="4577-AC185656.3_FGP002"/>
<accession>A0A1D6GXI2</accession>
<evidence type="ECO:0000313" key="1">
    <source>
        <dbReference type="EMBL" id="AQK67516.1"/>
    </source>
</evidence>
<gene>
    <name evidence="1" type="ORF">ZEAMMB73_Zm00001d014905</name>
</gene>
<dbReference type="InParanoid" id="A0A1D6GXI2"/>
<reference evidence="1" key="1">
    <citation type="submission" date="2015-12" db="EMBL/GenBank/DDBJ databases">
        <title>Update maize B73 reference genome by single molecule sequencing technologies.</title>
        <authorList>
            <consortium name="Maize Genome Sequencing Project"/>
            <person name="Ware D."/>
        </authorList>
    </citation>
    <scope>NUCLEOTIDE SEQUENCE</scope>
    <source>
        <tissue evidence="1">Seedling</tissue>
    </source>
</reference>
<dbReference type="EMBL" id="CM000781">
    <property type="protein sequence ID" value="AQK67516.1"/>
    <property type="molecule type" value="Genomic_DNA"/>
</dbReference>
<protein>
    <submittedName>
        <fullName evidence="1">Uncharacterized protein</fullName>
    </submittedName>
</protein>
<name>A0A1D6GXI2_MAIZE</name>
<dbReference type="AlphaFoldDB" id="A0A1D6GXI2"/>
<sequence length="125" mass="13008">MATTACRDPVMNPGLKRMFTKVSVFCLLAPLSSDYSSTVTAPVCVQQQGSSWLQFFFAPMKAGAHARLLHRMLVDVAAGRVLGTAGGGGVARVSSMDTTSEAFIFLRFSLSSSGNGGGHSGCSGQ</sequence>
<organism evidence="1">
    <name type="scientific">Zea mays</name>
    <name type="common">Maize</name>
    <dbReference type="NCBI Taxonomy" id="4577"/>
    <lineage>
        <taxon>Eukaryota</taxon>
        <taxon>Viridiplantae</taxon>
        <taxon>Streptophyta</taxon>
        <taxon>Embryophyta</taxon>
        <taxon>Tracheophyta</taxon>
        <taxon>Spermatophyta</taxon>
        <taxon>Magnoliopsida</taxon>
        <taxon>Liliopsida</taxon>
        <taxon>Poales</taxon>
        <taxon>Poaceae</taxon>
        <taxon>PACMAD clade</taxon>
        <taxon>Panicoideae</taxon>
        <taxon>Andropogonodae</taxon>
        <taxon>Andropogoneae</taxon>
        <taxon>Tripsacinae</taxon>
        <taxon>Zea</taxon>
    </lineage>
</organism>